<proteinExistence type="inferred from homology"/>
<dbReference type="Pfam" id="PF00831">
    <property type="entry name" value="Ribosomal_L29"/>
    <property type="match status" value="1"/>
</dbReference>
<dbReference type="GO" id="GO:0003735">
    <property type="term" value="F:structural constituent of ribosome"/>
    <property type="evidence" value="ECO:0007669"/>
    <property type="project" value="InterPro"/>
</dbReference>
<organism evidence="6 7">
    <name type="scientific">Candidatus Uhrbacteria bacterium CG10_big_fil_rev_8_21_14_0_10_48_11</name>
    <dbReference type="NCBI Taxonomy" id="1975037"/>
    <lineage>
        <taxon>Bacteria</taxon>
        <taxon>Candidatus Uhriibacteriota</taxon>
    </lineage>
</organism>
<keyword evidence="2 5" id="KW-0689">Ribosomal protein</keyword>
<sequence length="65" mass="7689">MLMKTKELRQMSEPELRRFLDETRRTVHELAFKAAARQNKNVHALENGKRDIARALTILRERVNS</sequence>
<keyword evidence="3 5" id="KW-0687">Ribonucleoprotein</keyword>
<gene>
    <name evidence="5 6" type="primary">rpmC</name>
    <name evidence="6" type="ORF">COV04_01605</name>
</gene>
<dbReference type="CDD" id="cd00427">
    <property type="entry name" value="Ribosomal_L29_HIP"/>
    <property type="match status" value="1"/>
</dbReference>
<dbReference type="AlphaFoldDB" id="A0A2M8LEZ6"/>
<dbReference type="Proteomes" id="UP000231152">
    <property type="component" value="Unassembled WGS sequence"/>
</dbReference>
<evidence type="ECO:0000256" key="2">
    <source>
        <dbReference type="ARBA" id="ARBA00022980"/>
    </source>
</evidence>
<dbReference type="GO" id="GO:0006412">
    <property type="term" value="P:translation"/>
    <property type="evidence" value="ECO:0007669"/>
    <property type="project" value="UniProtKB-UniRule"/>
</dbReference>
<dbReference type="HAMAP" id="MF_00374">
    <property type="entry name" value="Ribosomal_uL29"/>
    <property type="match status" value="1"/>
</dbReference>
<evidence type="ECO:0000256" key="3">
    <source>
        <dbReference type="ARBA" id="ARBA00023274"/>
    </source>
</evidence>
<name>A0A2M8LEZ6_9BACT</name>
<dbReference type="NCBIfam" id="TIGR00012">
    <property type="entry name" value="L29"/>
    <property type="match status" value="1"/>
</dbReference>
<dbReference type="GO" id="GO:0005840">
    <property type="term" value="C:ribosome"/>
    <property type="evidence" value="ECO:0007669"/>
    <property type="project" value="UniProtKB-KW"/>
</dbReference>
<dbReference type="EMBL" id="PFET01000006">
    <property type="protein sequence ID" value="PJE76021.1"/>
    <property type="molecule type" value="Genomic_DNA"/>
</dbReference>
<accession>A0A2M8LEZ6</accession>
<evidence type="ECO:0000313" key="6">
    <source>
        <dbReference type="EMBL" id="PJE76021.1"/>
    </source>
</evidence>
<dbReference type="InterPro" id="IPR036049">
    <property type="entry name" value="Ribosomal_uL29_sf"/>
</dbReference>
<reference evidence="6 7" key="1">
    <citation type="submission" date="2017-09" db="EMBL/GenBank/DDBJ databases">
        <title>Depth-based differentiation of microbial function through sediment-hosted aquifers and enrichment of novel symbionts in the deep terrestrial subsurface.</title>
        <authorList>
            <person name="Probst A.J."/>
            <person name="Ladd B."/>
            <person name="Jarett J.K."/>
            <person name="Geller-Mcgrath D.E."/>
            <person name="Sieber C.M."/>
            <person name="Emerson J.B."/>
            <person name="Anantharaman K."/>
            <person name="Thomas B.C."/>
            <person name="Malmstrom R."/>
            <person name="Stieglmeier M."/>
            <person name="Klingl A."/>
            <person name="Woyke T."/>
            <person name="Ryan C.M."/>
            <person name="Banfield J.F."/>
        </authorList>
    </citation>
    <scope>NUCLEOTIDE SEQUENCE [LARGE SCALE GENOMIC DNA]</scope>
    <source>
        <strain evidence="6">CG10_big_fil_rev_8_21_14_0_10_48_11</strain>
    </source>
</reference>
<evidence type="ECO:0000256" key="5">
    <source>
        <dbReference type="HAMAP-Rule" id="MF_00374"/>
    </source>
</evidence>
<dbReference type="Gene3D" id="1.10.287.310">
    <property type="match status" value="1"/>
</dbReference>
<dbReference type="GO" id="GO:1990904">
    <property type="term" value="C:ribonucleoprotein complex"/>
    <property type="evidence" value="ECO:0007669"/>
    <property type="project" value="UniProtKB-KW"/>
</dbReference>
<evidence type="ECO:0000256" key="1">
    <source>
        <dbReference type="ARBA" id="ARBA00009254"/>
    </source>
</evidence>
<comment type="caution">
    <text evidence="6">The sequence shown here is derived from an EMBL/GenBank/DDBJ whole genome shotgun (WGS) entry which is preliminary data.</text>
</comment>
<evidence type="ECO:0000256" key="4">
    <source>
        <dbReference type="ARBA" id="ARBA00035204"/>
    </source>
</evidence>
<protein>
    <recommendedName>
        <fullName evidence="4 5">Large ribosomal subunit protein uL29</fullName>
    </recommendedName>
</protein>
<dbReference type="InterPro" id="IPR001854">
    <property type="entry name" value="Ribosomal_uL29"/>
</dbReference>
<evidence type="ECO:0000313" key="7">
    <source>
        <dbReference type="Proteomes" id="UP000231152"/>
    </source>
</evidence>
<dbReference type="SUPFAM" id="SSF46561">
    <property type="entry name" value="Ribosomal protein L29 (L29p)"/>
    <property type="match status" value="1"/>
</dbReference>
<comment type="similarity">
    <text evidence="1 5">Belongs to the universal ribosomal protein uL29 family.</text>
</comment>